<sequence>MSHAFLSSATLPGLSALFCITFFLLWRRQRENRCTLNWALAYACGVLGSVTGLMRLFVEHAAAITFVGNVFMLGMGFFAVRGSNLGHTTQSQDRLIVPIFAVTVICSLWFVAVDPSVFWRGTTSSVGGAAMFLLATYIKLKDEDRDRIDDLTAIAFLLTAAALLARPAVTYFLEGSLQSDAESADSIWFVSFRSFAALSWLSIAILFLFRINTDRLKDLAYQSLTDPLTGILNRRGLLGVGEGMVQDASQAKPTTVLVCDIDHFKSINDTYGHRVGDMVIRDFAEVLRRASADAGYAVGRIGGEEFVALLPATTLVRGRAFADHIRTTFLARLHKGVPASHTVSVSIGVAETIGGESLDALIDRADRALYRAKDGGRNRVEDFPGLNRALKLPLAS</sequence>
<feature type="transmembrane region" description="Helical" evidence="2">
    <location>
        <begin position="38"/>
        <end position="57"/>
    </location>
</feature>
<dbReference type="EMBL" id="PXYL01000008">
    <property type="protein sequence ID" value="PSJ59303.1"/>
    <property type="molecule type" value="Genomic_DNA"/>
</dbReference>
<dbReference type="Pfam" id="PF00990">
    <property type="entry name" value="GGDEF"/>
    <property type="match status" value="1"/>
</dbReference>
<dbReference type="PANTHER" id="PTHR45138:SF24">
    <property type="entry name" value="DIGUANYLATE CYCLASE DGCC-RELATED"/>
    <property type="match status" value="1"/>
</dbReference>
<dbReference type="OrthoDB" id="9812260at2"/>
<feature type="transmembrane region" description="Helical" evidence="2">
    <location>
        <begin position="63"/>
        <end position="83"/>
    </location>
</feature>
<feature type="transmembrane region" description="Helical" evidence="2">
    <location>
        <begin position="95"/>
        <end position="112"/>
    </location>
</feature>
<keyword evidence="2" id="KW-1133">Transmembrane helix</keyword>
<dbReference type="Proteomes" id="UP000240653">
    <property type="component" value="Unassembled WGS sequence"/>
</dbReference>
<protein>
    <recommendedName>
        <fullName evidence="1">diguanylate cyclase</fullName>
        <ecNumber evidence="1">2.7.7.65</ecNumber>
    </recommendedName>
</protein>
<gene>
    <name evidence="4" type="ORF">C7I85_16970</name>
</gene>
<feature type="transmembrane region" description="Helical" evidence="2">
    <location>
        <begin position="150"/>
        <end position="169"/>
    </location>
</feature>
<feature type="transmembrane region" description="Helical" evidence="2">
    <location>
        <begin position="6"/>
        <end position="26"/>
    </location>
</feature>
<feature type="domain" description="GGDEF" evidence="3">
    <location>
        <begin position="252"/>
        <end position="385"/>
    </location>
</feature>
<accession>A0A2P7S9Z1</accession>
<dbReference type="Gene3D" id="3.30.70.270">
    <property type="match status" value="1"/>
</dbReference>
<dbReference type="AlphaFoldDB" id="A0A2P7S9Z1"/>
<feature type="transmembrane region" description="Helical" evidence="2">
    <location>
        <begin position="189"/>
        <end position="209"/>
    </location>
</feature>
<dbReference type="RefSeq" id="WP_106725187.1">
    <property type="nucleotide sequence ID" value="NZ_PXYL01000008.1"/>
</dbReference>
<dbReference type="PANTHER" id="PTHR45138">
    <property type="entry name" value="REGULATORY COMPONENTS OF SENSORY TRANSDUCTION SYSTEM"/>
    <property type="match status" value="1"/>
</dbReference>
<dbReference type="NCBIfam" id="TIGR00254">
    <property type="entry name" value="GGDEF"/>
    <property type="match status" value="1"/>
</dbReference>
<dbReference type="InterPro" id="IPR050469">
    <property type="entry name" value="Diguanylate_Cyclase"/>
</dbReference>
<keyword evidence="2" id="KW-0472">Membrane</keyword>
<dbReference type="InterPro" id="IPR043128">
    <property type="entry name" value="Rev_trsase/Diguanyl_cyclase"/>
</dbReference>
<dbReference type="EC" id="2.7.7.65" evidence="1"/>
<dbReference type="InterPro" id="IPR029787">
    <property type="entry name" value="Nucleotide_cyclase"/>
</dbReference>
<dbReference type="InterPro" id="IPR000160">
    <property type="entry name" value="GGDEF_dom"/>
</dbReference>
<reference evidence="4 5" key="1">
    <citation type="submission" date="2018-03" db="EMBL/GenBank/DDBJ databases">
        <title>The draft genome of Mesorhizobium soli JCM 19897.</title>
        <authorList>
            <person name="Li L."/>
            <person name="Liu L."/>
            <person name="Liang L."/>
            <person name="Wang T."/>
            <person name="Zhang X."/>
        </authorList>
    </citation>
    <scope>NUCLEOTIDE SEQUENCE [LARGE SCALE GENOMIC DNA]</scope>
    <source>
        <strain evidence="4 5">JCM 19897</strain>
    </source>
</reference>
<dbReference type="SMART" id="SM00267">
    <property type="entry name" value="GGDEF"/>
    <property type="match status" value="1"/>
</dbReference>
<evidence type="ECO:0000313" key="5">
    <source>
        <dbReference type="Proteomes" id="UP000240653"/>
    </source>
</evidence>
<name>A0A2P7S9Z1_9HYPH</name>
<dbReference type="GO" id="GO:0005886">
    <property type="term" value="C:plasma membrane"/>
    <property type="evidence" value="ECO:0007669"/>
    <property type="project" value="TreeGrafter"/>
</dbReference>
<evidence type="ECO:0000313" key="4">
    <source>
        <dbReference type="EMBL" id="PSJ59303.1"/>
    </source>
</evidence>
<keyword evidence="5" id="KW-1185">Reference proteome</keyword>
<proteinExistence type="predicted"/>
<evidence type="ECO:0000259" key="3">
    <source>
        <dbReference type="PROSITE" id="PS50887"/>
    </source>
</evidence>
<dbReference type="SUPFAM" id="SSF55073">
    <property type="entry name" value="Nucleotide cyclase"/>
    <property type="match status" value="1"/>
</dbReference>
<comment type="caution">
    <text evidence="4">The sequence shown here is derived from an EMBL/GenBank/DDBJ whole genome shotgun (WGS) entry which is preliminary data.</text>
</comment>
<dbReference type="GO" id="GO:0043709">
    <property type="term" value="P:cell adhesion involved in single-species biofilm formation"/>
    <property type="evidence" value="ECO:0007669"/>
    <property type="project" value="TreeGrafter"/>
</dbReference>
<feature type="transmembrane region" description="Helical" evidence="2">
    <location>
        <begin position="118"/>
        <end position="138"/>
    </location>
</feature>
<dbReference type="FunFam" id="3.30.70.270:FF:000001">
    <property type="entry name" value="Diguanylate cyclase domain protein"/>
    <property type="match status" value="1"/>
</dbReference>
<organism evidence="4 5">
    <name type="scientific">Pseudaminobacter soli</name>
    <name type="common">ex Li et al. 2025</name>
    <dbReference type="NCBI Taxonomy" id="1295366"/>
    <lineage>
        <taxon>Bacteria</taxon>
        <taxon>Pseudomonadati</taxon>
        <taxon>Pseudomonadota</taxon>
        <taxon>Alphaproteobacteria</taxon>
        <taxon>Hyphomicrobiales</taxon>
        <taxon>Phyllobacteriaceae</taxon>
        <taxon>Pseudaminobacter</taxon>
    </lineage>
</organism>
<keyword evidence="2" id="KW-0812">Transmembrane</keyword>
<evidence type="ECO:0000256" key="2">
    <source>
        <dbReference type="SAM" id="Phobius"/>
    </source>
</evidence>
<dbReference type="PROSITE" id="PS50887">
    <property type="entry name" value="GGDEF"/>
    <property type="match status" value="1"/>
</dbReference>
<dbReference type="GO" id="GO:1902201">
    <property type="term" value="P:negative regulation of bacterial-type flagellum-dependent cell motility"/>
    <property type="evidence" value="ECO:0007669"/>
    <property type="project" value="TreeGrafter"/>
</dbReference>
<dbReference type="GO" id="GO:0052621">
    <property type="term" value="F:diguanylate cyclase activity"/>
    <property type="evidence" value="ECO:0007669"/>
    <property type="project" value="UniProtKB-EC"/>
</dbReference>
<evidence type="ECO:0000256" key="1">
    <source>
        <dbReference type="ARBA" id="ARBA00012528"/>
    </source>
</evidence>
<dbReference type="CDD" id="cd01949">
    <property type="entry name" value="GGDEF"/>
    <property type="match status" value="1"/>
</dbReference>